<dbReference type="Pfam" id="PF14226">
    <property type="entry name" value="DIOX_N"/>
    <property type="match status" value="1"/>
</dbReference>
<dbReference type="PANTHER" id="PTHR10209:SF884">
    <property type="entry name" value="1-AMINOCYCLOPROPANE-1-CARBOXYLATE OXIDASE HOMOLOG 1-LIKE"/>
    <property type="match status" value="1"/>
</dbReference>
<evidence type="ECO:0000256" key="1">
    <source>
        <dbReference type="ARBA" id="ARBA00001962"/>
    </source>
</evidence>
<dbReference type="OrthoDB" id="288590at2759"/>
<organism evidence="8 9">
    <name type="scientific">Turnera subulata</name>
    <dbReference type="NCBI Taxonomy" id="218843"/>
    <lineage>
        <taxon>Eukaryota</taxon>
        <taxon>Viridiplantae</taxon>
        <taxon>Streptophyta</taxon>
        <taxon>Embryophyta</taxon>
        <taxon>Tracheophyta</taxon>
        <taxon>Spermatophyta</taxon>
        <taxon>Magnoliopsida</taxon>
        <taxon>eudicotyledons</taxon>
        <taxon>Gunneridae</taxon>
        <taxon>Pentapetalae</taxon>
        <taxon>rosids</taxon>
        <taxon>fabids</taxon>
        <taxon>Malpighiales</taxon>
        <taxon>Passifloraceae</taxon>
        <taxon>Turnera</taxon>
    </lineage>
</organism>
<feature type="non-terminal residue" evidence="8">
    <location>
        <position position="1"/>
    </location>
</feature>
<protein>
    <recommendedName>
        <fullName evidence="7">Fe2OG dioxygenase domain-containing protein</fullName>
    </recommendedName>
</protein>
<sequence length="306" mass="33747">MGTTGTPNGQVQAEAEAEFGSYDRKTDLKALDDTKAGVKGLVDAGVTKIPRIFVDHQLKLNQISGCPTTTTTTPPKLRVPTIDLEGGGVNISTTTTVRNNIVEQLRDACQEWGFFQVVNHGIPVSVLDTTLDGIRGFHEQDTEVKKKFYSRDYTKKVLYNTNLDFYTAATTTWRDSLTLAMAPHPPNPQELPAVCRDIMVEYTEEVTKLALTLFELISEALGLDPNHLKDMGCAEVLYILGHYYPPCPEPELTLGIRGHVDSSFFTVILQDHIGGLQFVHKNQWVDVTPINGGLVVHSSSQISVSF</sequence>
<evidence type="ECO:0000259" key="7">
    <source>
        <dbReference type="PROSITE" id="PS51471"/>
    </source>
</evidence>
<dbReference type="InterPro" id="IPR027443">
    <property type="entry name" value="IPNS-like_sf"/>
</dbReference>
<evidence type="ECO:0000256" key="3">
    <source>
        <dbReference type="ARBA" id="ARBA00022723"/>
    </source>
</evidence>
<proteinExistence type="inferred from homology"/>
<comment type="caution">
    <text evidence="8">The sequence shown here is derived from an EMBL/GenBank/DDBJ whole genome shotgun (WGS) entry which is preliminary data.</text>
</comment>
<name>A0A9Q0FJW5_9ROSI</name>
<reference evidence="8" key="2">
    <citation type="journal article" date="2023" name="Plants (Basel)">
        <title>Annotation of the Turnera subulata (Passifloraceae) Draft Genome Reveals the S-Locus Evolved after the Divergence of Turneroideae from Passifloroideae in a Stepwise Manner.</title>
        <authorList>
            <person name="Henning P.M."/>
            <person name="Roalson E.H."/>
            <person name="Mir W."/>
            <person name="McCubbin A.G."/>
            <person name="Shore J.S."/>
        </authorList>
    </citation>
    <scope>NUCLEOTIDE SEQUENCE</scope>
    <source>
        <strain evidence="8">F60SS</strain>
    </source>
</reference>
<dbReference type="PROSITE" id="PS51471">
    <property type="entry name" value="FE2OG_OXY"/>
    <property type="match status" value="1"/>
</dbReference>
<dbReference type="SUPFAM" id="SSF51197">
    <property type="entry name" value="Clavaminate synthase-like"/>
    <property type="match status" value="1"/>
</dbReference>
<evidence type="ECO:0000313" key="9">
    <source>
        <dbReference type="Proteomes" id="UP001141552"/>
    </source>
</evidence>
<feature type="domain" description="Fe2OG dioxygenase" evidence="7">
    <location>
        <begin position="235"/>
        <end position="306"/>
    </location>
</feature>
<dbReference type="Proteomes" id="UP001141552">
    <property type="component" value="Unassembled WGS sequence"/>
</dbReference>
<keyword evidence="5 6" id="KW-0408">Iron</keyword>
<keyword evidence="4 6" id="KW-0560">Oxidoreductase</keyword>
<dbReference type="EMBL" id="JAKUCV010005067">
    <property type="protein sequence ID" value="KAJ4832811.1"/>
    <property type="molecule type" value="Genomic_DNA"/>
</dbReference>
<dbReference type="PANTHER" id="PTHR10209">
    <property type="entry name" value="OXIDOREDUCTASE, 2OG-FE II OXYGENASE FAMILY PROTEIN"/>
    <property type="match status" value="1"/>
</dbReference>
<evidence type="ECO:0000313" key="8">
    <source>
        <dbReference type="EMBL" id="KAJ4832811.1"/>
    </source>
</evidence>
<dbReference type="GO" id="GO:0051213">
    <property type="term" value="F:dioxygenase activity"/>
    <property type="evidence" value="ECO:0007669"/>
    <property type="project" value="UniProtKB-ARBA"/>
</dbReference>
<dbReference type="GO" id="GO:0046872">
    <property type="term" value="F:metal ion binding"/>
    <property type="evidence" value="ECO:0007669"/>
    <property type="project" value="UniProtKB-KW"/>
</dbReference>
<comment type="similarity">
    <text evidence="2 6">Belongs to the iron/ascorbate-dependent oxidoreductase family.</text>
</comment>
<dbReference type="AlphaFoldDB" id="A0A9Q0FJW5"/>
<reference evidence="8" key="1">
    <citation type="submission" date="2022-02" db="EMBL/GenBank/DDBJ databases">
        <authorList>
            <person name="Henning P.M."/>
            <person name="McCubbin A.G."/>
            <person name="Shore J.S."/>
        </authorList>
    </citation>
    <scope>NUCLEOTIDE SEQUENCE</scope>
    <source>
        <strain evidence="8">F60SS</strain>
        <tissue evidence="8">Leaves</tissue>
    </source>
</reference>
<accession>A0A9Q0FJW5</accession>
<dbReference type="InterPro" id="IPR005123">
    <property type="entry name" value="Oxoglu/Fe-dep_dioxygenase_dom"/>
</dbReference>
<dbReference type="InterPro" id="IPR044861">
    <property type="entry name" value="IPNS-like_FE2OG_OXY"/>
</dbReference>
<evidence type="ECO:0000256" key="4">
    <source>
        <dbReference type="ARBA" id="ARBA00023002"/>
    </source>
</evidence>
<evidence type="ECO:0000256" key="5">
    <source>
        <dbReference type="ARBA" id="ARBA00023004"/>
    </source>
</evidence>
<dbReference type="FunFam" id="2.60.120.330:FF:000005">
    <property type="entry name" value="1-aminocyclopropane-1-carboxylate oxidase homolog 1"/>
    <property type="match status" value="1"/>
</dbReference>
<dbReference type="Gene3D" id="2.60.120.330">
    <property type="entry name" value="B-lactam Antibiotic, Isopenicillin N Synthase, Chain"/>
    <property type="match status" value="1"/>
</dbReference>
<gene>
    <name evidence="8" type="ORF">Tsubulata_025018</name>
</gene>
<keyword evidence="9" id="KW-1185">Reference proteome</keyword>
<dbReference type="InterPro" id="IPR026992">
    <property type="entry name" value="DIOX_N"/>
</dbReference>
<dbReference type="Pfam" id="PF03171">
    <property type="entry name" value="2OG-FeII_Oxy"/>
    <property type="match status" value="1"/>
</dbReference>
<evidence type="ECO:0000256" key="6">
    <source>
        <dbReference type="RuleBase" id="RU003682"/>
    </source>
</evidence>
<comment type="cofactor">
    <cofactor evidence="1">
        <name>Fe cation</name>
        <dbReference type="ChEBI" id="CHEBI:24875"/>
    </cofactor>
</comment>
<evidence type="ECO:0000256" key="2">
    <source>
        <dbReference type="ARBA" id="ARBA00008056"/>
    </source>
</evidence>
<keyword evidence="3 6" id="KW-0479">Metal-binding</keyword>